<dbReference type="SUPFAM" id="SSF46785">
    <property type="entry name" value="Winged helix' DNA-binding domain"/>
    <property type="match status" value="1"/>
</dbReference>
<evidence type="ECO:0000256" key="2">
    <source>
        <dbReference type="ARBA" id="ARBA00023015"/>
    </source>
</evidence>
<dbReference type="InterPro" id="IPR036390">
    <property type="entry name" value="WH_DNA-bd_sf"/>
</dbReference>
<dbReference type="Gene3D" id="1.10.10.10">
    <property type="entry name" value="Winged helix-like DNA-binding domain superfamily/Winged helix DNA-binding domain"/>
    <property type="match status" value="1"/>
</dbReference>
<keyword evidence="3" id="KW-0238">DNA-binding</keyword>
<evidence type="ECO:0000259" key="5">
    <source>
        <dbReference type="PROSITE" id="PS50931"/>
    </source>
</evidence>
<dbReference type="Proteomes" id="UP001552594">
    <property type="component" value="Unassembled WGS sequence"/>
</dbReference>
<dbReference type="InterPro" id="IPR000847">
    <property type="entry name" value="LysR_HTH_N"/>
</dbReference>
<keyword evidence="4" id="KW-0804">Transcription</keyword>
<dbReference type="InterPro" id="IPR036388">
    <property type="entry name" value="WH-like_DNA-bd_sf"/>
</dbReference>
<evidence type="ECO:0000256" key="1">
    <source>
        <dbReference type="ARBA" id="ARBA00009437"/>
    </source>
</evidence>
<reference evidence="6 7" key="1">
    <citation type="submission" date="2024-06" db="EMBL/GenBank/DDBJ databases">
        <title>The Natural Products Discovery Center: Release of the First 8490 Sequenced Strains for Exploring Actinobacteria Biosynthetic Diversity.</title>
        <authorList>
            <person name="Kalkreuter E."/>
            <person name="Kautsar S.A."/>
            <person name="Yang D."/>
            <person name="Bader C.D."/>
            <person name="Teijaro C.N."/>
            <person name="Fluegel L."/>
            <person name="Davis C.M."/>
            <person name="Simpson J.R."/>
            <person name="Lauterbach L."/>
            <person name="Steele A.D."/>
            <person name="Gui C."/>
            <person name="Meng S."/>
            <person name="Li G."/>
            <person name="Viehrig K."/>
            <person name="Ye F."/>
            <person name="Su P."/>
            <person name="Kiefer A.F."/>
            <person name="Nichols A."/>
            <person name="Cepeda A.J."/>
            <person name="Yan W."/>
            <person name="Fan B."/>
            <person name="Jiang Y."/>
            <person name="Adhikari A."/>
            <person name="Zheng C.-J."/>
            <person name="Schuster L."/>
            <person name="Cowan T.M."/>
            <person name="Smanski M.J."/>
            <person name="Chevrette M.G."/>
            <person name="De Carvalho L.P.S."/>
            <person name="Shen B."/>
        </authorList>
    </citation>
    <scope>NUCLEOTIDE SEQUENCE [LARGE SCALE GENOMIC DNA]</scope>
    <source>
        <strain evidence="6 7">NPDC052347</strain>
    </source>
</reference>
<evidence type="ECO:0000313" key="7">
    <source>
        <dbReference type="Proteomes" id="UP001552594"/>
    </source>
</evidence>
<proteinExistence type="inferred from homology"/>
<dbReference type="CDD" id="cd08414">
    <property type="entry name" value="PBP2_LTTR_aromatics_like"/>
    <property type="match status" value="1"/>
</dbReference>
<dbReference type="SUPFAM" id="SSF53850">
    <property type="entry name" value="Periplasmic binding protein-like II"/>
    <property type="match status" value="1"/>
</dbReference>
<dbReference type="RefSeq" id="WP_109283230.1">
    <property type="nucleotide sequence ID" value="NZ_JBFAUK010000003.1"/>
</dbReference>
<evidence type="ECO:0000313" key="6">
    <source>
        <dbReference type="EMBL" id="MEV5506068.1"/>
    </source>
</evidence>
<keyword evidence="7" id="KW-1185">Reference proteome</keyword>
<dbReference type="PANTHER" id="PTHR30346:SF30">
    <property type="entry name" value="SMALL NEUTRAL PROTEASE REGULATORY PROTEIN"/>
    <property type="match status" value="1"/>
</dbReference>
<accession>A0ABV3JT47</accession>
<dbReference type="PANTHER" id="PTHR30346">
    <property type="entry name" value="TRANSCRIPTIONAL DUAL REGULATOR HCAR-RELATED"/>
    <property type="match status" value="1"/>
</dbReference>
<dbReference type="Pfam" id="PF03466">
    <property type="entry name" value="LysR_substrate"/>
    <property type="match status" value="1"/>
</dbReference>
<evidence type="ECO:0000256" key="4">
    <source>
        <dbReference type="ARBA" id="ARBA00023163"/>
    </source>
</evidence>
<feature type="domain" description="HTH lysR-type" evidence="5">
    <location>
        <begin position="1"/>
        <end position="58"/>
    </location>
</feature>
<evidence type="ECO:0000256" key="3">
    <source>
        <dbReference type="ARBA" id="ARBA00023125"/>
    </source>
</evidence>
<gene>
    <name evidence="6" type="ORF">AB0L16_06250</name>
</gene>
<dbReference type="InterPro" id="IPR005119">
    <property type="entry name" value="LysR_subst-bd"/>
</dbReference>
<comment type="similarity">
    <text evidence="1">Belongs to the LysR transcriptional regulatory family.</text>
</comment>
<protein>
    <submittedName>
        <fullName evidence="6">LysR family transcriptional regulator</fullName>
    </submittedName>
</protein>
<keyword evidence="2" id="KW-0805">Transcription regulation</keyword>
<organism evidence="6 7">
    <name type="scientific">Streptomyces orinoci</name>
    <name type="common">Streptoverticillium orinoci</name>
    <dbReference type="NCBI Taxonomy" id="67339"/>
    <lineage>
        <taxon>Bacteria</taxon>
        <taxon>Bacillati</taxon>
        <taxon>Actinomycetota</taxon>
        <taxon>Actinomycetes</taxon>
        <taxon>Kitasatosporales</taxon>
        <taxon>Streptomycetaceae</taxon>
        <taxon>Streptomyces</taxon>
    </lineage>
</organism>
<sequence>MELRRLRYFVVLARHLHFGRAAAEIGIAQPGLSQQIKVLEKELGAELFVRGRGEVRLTAAGRRLLDGAPELLERSEALVRAVSSAARGSSGLLRVAYTRSGADLRVGELVRGFRKEHPGYRVEALTGWTSWNLELLLERTVDVAFIRGPERPEGVEVLQLGAEEMVVAVPRTHRLAALECVPAAELADEPVVLWPRHQGPAFYDRIIEQVWPDGGPQLVQEEPESEQILAAVAAGAGVSVLDRRRALKLCPPGAVVRPFADGPVRVGVALAWRRGEESPAVRDFVGYSRSRGREWLRPD</sequence>
<dbReference type="PROSITE" id="PS50931">
    <property type="entry name" value="HTH_LYSR"/>
    <property type="match status" value="1"/>
</dbReference>
<dbReference type="PRINTS" id="PR00039">
    <property type="entry name" value="HTHLYSR"/>
</dbReference>
<comment type="caution">
    <text evidence="6">The sequence shown here is derived from an EMBL/GenBank/DDBJ whole genome shotgun (WGS) entry which is preliminary data.</text>
</comment>
<dbReference type="Pfam" id="PF00126">
    <property type="entry name" value="HTH_1"/>
    <property type="match status" value="1"/>
</dbReference>
<dbReference type="Gene3D" id="3.40.190.10">
    <property type="entry name" value="Periplasmic binding protein-like II"/>
    <property type="match status" value="2"/>
</dbReference>
<name>A0ABV3JT47_STRON</name>
<dbReference type="EMBL" id="JBFAUK010000003">
    <property type="protein sequence ID" value="MEV5506068.1"/>
    <property type="molecule type" value="Genomic_DNA"/>
</dbReference>